<feature type="region of interest" description="Disordered" evidence="4">
    <location>
        <begin position="215"/>
        <end position="236"/>
    </location>
</feature>
<keyword evidence="2" id="KW-0863">Zinc-finger</keyword>
<evidence type="ECO:0000256" key="4">
    <source>
        <dbReference type="SAM" id="MobiDB-lite"/>
    </source>
</evidence>
<evidence type="ECO:0000256" key="3">
    <source>
        <dbReference type="ARBA" id="ARBA00022833"/>
    </source>
</evidence>
<feature type="domain" description="RING-type" evidence="5">
    <location>
        <begin position="164"/>
        <end position="205"/>
    </location>
</feature>
<reference evidence="6" key="1">
    <citation type="journal article" date="2020" name="Nature">
        <title>Giant virus diversity and host interactions through global metagenomics.</title>
        <authorList>
            <person name="Schulz F."/>
            <person name="Roux S."/>
            <person name="Paez-Espino D."/>
            <person name="Jungbluth S."/>
            <person name="Walsh D.A."/>
            <person name="Denef V.J."/>
            <person name="McMahon K.D."/>
            <person name="Konstantinidis K.T."/>
            <person name="Eloe-Fadrosh E.A."/>
            <person name="Kyrpides N.C."/>
            <person name="Woyke T."/>
        </authorList>
    </citation>
    <scope>NUCLEOTIDE SEQUENCE</scope>
    <source>
        <strain evidence="6">GVMAG-S-3300013286-35</strain>
    </source>
</reference>
<proteinExistence type="predicted"/>
<dbReference type="SUPFAM" id="SSF57850">
    <property type="entry name" value="RING/U-box"/>
    <property type="match status" value="1"/>
</dbReference>
<dbReference type="Gene3D" id="3.30.40.10">
    <property type="entry name" value="Zinc/RING finger domain, C3HC4 (zinc finger)"/>
    <property type="match status" value="1"/>
</dbReference>
<accession>A0A6C0KYX2</accession>
<dbReference type="EMBL" id="MN740993">
    <property type="protein sequence ID" value="QHU21867.1"/>
    <property type="molecule type" value="Genomic_DNA"/>
</dbReference>
<evidence type="ECO:0000313" key="6">
    <source>
        <dbReference type="EMBL" id="QHU21867.1"/>
    </source>
</evidence>
<name>A0A6C0KYX2_9ZZZZ</name>
<dbReference type="PANTHER" id="PTHR14155">
    <property type="entry name" value="RING FINGER DOMAIN-CONTAINING"/>
    <property type="match status" value="1"/>
</dbReference>
<evidence type="ECO:0000256" key="2">
    <source>
        <dbReference type="ARBA" id="ARBA00022771"/>
    </source>
</evidence>
<organism evidence="6">
    <name type="scientific">viral metagenome</name>
    <dbReference type="NCBI Taxonomy" id="1070528"/>
    <lineage>
        <taxon>unclassified sequences</taxon>
        <taxon>metagenomes</taxon>
        <taxon>organismal metagenomes</taxon>
    </lineage>
</organism>
<sequence>MEDYAELYSIGFLDDIHNLFPEVLYDNYIFPPDTEANRLICWLRFRVSRIFPQTFRNARIQYERLRAERSRAEFDDWQFMRQRARPSLISNSLRNAILNPLDTALLFDMEPIILPRVRRAARFPLDSAWLSTFLESVPIFADSQQIEVGTEIVDVTDLSGDVICAICQEHEGSDTWRRLRQCSHMFHRNCIDNWFGRNAHCPVCRADIRLYTQTHPDAEATGVETPPVNPPSRREP</sequence>
<dbReference type="InterPro" id="IPR001841">
    <property type="entry name" value="Znf_RING"/>
</dbReference>
<dbReference type="PANTHER" id="PTHR14155:SF627">
    <property type="entry name" value="OS06G0192800 PROTEIN"/>
    <property type="match status" value="1"/>
</dbReference>
<evidence type="ECO:0000259" key="5">
    <source>
        <dbReference type="PROSITE" id="PS50089"/>
    </source>
</evidence>
<dbReference type="InterPro" id="IPR013083">
    <property type="entry name" value="Znf_RING/FYVE/PHD"/>
</dbReference>
<keyword evidence="1" id="KW-0479">Metal-binding</keyword>
<dbReference type="SMART" id="SM00184">
    <property type="entry name" value="RING"/>
    <property type="match status" value="1"/>
</dbReference>
<evidence type="ECO:0000256" key="1">
    <source>
        <dbReference type="ARBA" id="ARBA00022723"/>
    </source>
</evidence>
<dbReference type="InterPro" id="IPR053238">
    <property type="entry name" value="RING-H2_zinc_finger"/>
</dbReference>
<keyword evidence="3" id="KW-0862">Zinc</keyword>
<protein>
    <recommendedName>
        <fullName evidence="5">RING-type domain-containing protein</fullName>
    </recommendedName>
</protein>
<dbReference type="GO" id="GO:0008270">
    <property type="term" value="F:zinc ion binding"/>
    <property type="evidence" value="ECO:0007669"/>
    <property type="project" value="UniProtKB-KW"/>
</dbReference>
<dbReference type="AlphaFoldDB" id="A0A6C0KYX2"/>
<dbReference type="PROSITE" id="PS50089">
    <property type="entry name" value="ZF_RING_2"/>
    <property type="match status" value="1"/>
</dbReference>
<dbReference type="Pfam" id="PF13639">
    <property type="entry name" value="zf-RING_2"/>
    <property type="match status" value="1"/>
</dbReference>